<protein>
    <submittedName>
        <fullName evidence="1">Uncharacterized protein</fullName>
    </submittedName>
</protein>
<dbReference type="EMBL" id="CP059732">
    <property type="protein sequence ID" value="QMW05357.1"/>
    <property type="molecule type" value="Genomic_DNA"/>
</dbReference>
<accession>A0A7G5H2L5</accession>
<proteinExistence type="predicted"/>
<organism evidence="1 2">
    <name type="scientific">Spirosoma foliorum</name>
    <dbReference type="NCBI Taxonomy" id="2710596"/>
    <lineage>
        <taxon>Bacteria</taxon>
        <taxon>Pseudomonadati</taxon>
        <taxon>Bacteroidota</taxon>
        <taxon>Cytophagia</taxon>
        <taxon>Cytophagales</taxon>
        <taxon>Cytophagaceae</taxon>
        <taxon>Spirosoma</taxon>
    </lineage>
</organism>
<sequence length="87" mass="9483">MSNDTETGLLHGLRRDLEGNVIDLDGTVLEKCEGCGDYCLPDEITSAGTLCDECLSDKKLIAELAVDPEWQELMKQLTPSGPTGEQR</sequence>
<reference evidence="1 2" key="1">
    <citation type="submission" date="2020-07" db="EMBL/GenBank/DDBJ databases">
        <title>Spirosoma foliorum sp. nov., isolated from the leaves on the Nejang mountain Korea, Republic of.</title>
        <authorList>
            <person name="Ho H."/>
            <person name="Lee Y.-J."/>
            <person name="Nurcahyanto D.-A."/>
            <person name="Kim S.-G."/>
        </authorList>
    </citation>
    <scope>NUCLEOTIDE SEQUENCE [LARGE SCALE GENOMIC DNA]</scope>
    <source>
        <strain evidence="1 2">PL0136</strain>
    </source>
</reference>
<evidence type="ECO:0000313" key="2">
    <source>
        <dbReference type="Proteomes" id="UP000515369"/>
    </source>
</evidence>
<name>A0A7G5H2L5_9BACT</name>
<dbReference type="Proteomes" id="UP000515369">
    <property type="component" value="Chromosome"/>
</dbReference>
<dbReference type="KEGG" id="sfol:H3H32_10930"/>
<keyword evidence="2" id="KW-1185">Reference proteome</keyword>
<dbReference type="AlphaFoldDB" id="A0A7G5H2L5"/>
<gene>
    <name evidence="1" type="ORF">H3H32_10930</name>
</gene>
<evidence type="ECO:0000313" key="1">
    <source>
        <dbReference type="EMBL" id="QMW05357.1"/>
    </source>
</evidence>